<evidence type="ECO:0000313" key="3">
    <source>
        <dbReference type="EMBL" id="KAK2080602.1"/>
    </source>
</evidence>
<keyword evidence="2" id="KW-0732">Signal</keyword>
<comment type="caution">
    <text evidence="3">The sequence shown here is derived from an EMBL/GenBank/DDBJ whole genome shotgun (WGS) entry which is preliminary data.</text>
</comment>
<keyword evidence="4" id="KW-1185">Reference proteome</keyword>
<dbReference type="AlphaFoldDB" id="A0AAD9IPF8"/>
<dbReference type="Proteomes" id="UP001255856">
    <property type="component" value="Unassembled WGS sequence"/>
</dbReference>
<accession>A0AAD9IPF8</accession>
<evidence type="ECO:0000256" key="2">
    <source>
        <dbReference type="SAM" id="SignalP"/>
    </source>
</evidence>
<feature type="region of interest" description="Disordered" evidence="1">
    <location>
        <begin position="482"/>
        <end position="504"/>
    </location>
</feature>
<feature type="chain" id="PRO_5041993345" evidence="2">
    <location>
        <begin position="22"/>
        <end position="504"/>
    </location>
</feature>
<feature type="signal peptide" evidence="2">
    <location>
        <begin position="1"/>
        <end position="21"/>
    </location>
</feature>
<evidence type="ECO:0000313" key="4">
    <source>
        <dbReference type="Proteomes" id="UP001255856"/>
    </source>
</evidence>
<name>A0AAD9IPF8_PROWI</name>
<organism evidence="3 4">
    <name type="scientific">Prototheca wickerhamii</name>
    <dbReference type="NCBI Taxonomy" id="3111"/>
    <lineage>
        <taxon>Eukaryota</taxon>
        <taxon>Viridiplantae</taxon>
        <taxon>Chlorophyta</taxon>
        <taxon>core chlorophytes</taxon>
        <taxon>Trebouxiophyceae</taxon>
        <taxon>Chlorellales</taxon>
        <taxon>Chlorellaceae</taxon>
        <taxon>Prototheca</taxon>
    </lineage>
</organism>
<proteinExistence type="predicted"/>
<evidence type="ECO:0000256" key="1">
    <source>
        <dbReference type="SAM" id="MobiDB-lite"/>
    </source>
</evidence>
<sequence length="504" mass="55710">MGRHRFMLRLCLLSALCLVVGLTYFKGLNHPWRRTHRLAMGGLKAVDPDMGTPKDRKPRTAILNMVAYHTEVVTSLVYHFVKMRHDVTVFARDDDLNMQSVIDPWFWRGFRKFERFFEAYHTFDTVVFVTFPTCHHPVLATLASLRRYLTVLHNPSAMEDEEALAAITASNARILTIAPHVYRATEREIARVAPKLKPKGGWFAPIFPVIFQEECVAGSWKLATPACKRLEGITALLSTDEAAPTHARAPRRAGICGKMDPARRDYRAIFDELLRAKVELVAANFSLVLQGKSGGRRGASTLEVPEELLQLGLVRVHHAAPFQEYYDILHGCIAVFPAFASDAYYVDKGSSSIGTAIIAGTPLIATPKLLEAYSFLNEDAVFLVEPELSYIETLLGVARMSAPVVQAKVDAMVALRQELLRTNVQTLQDLVGPERLLKHKGTNDVRDAVVEAEWGVAESGRWEEQVSSGKLLASLKNQTAAANATADEASGEGGVRRLGPAVSP</sequence>
<reference evidence="3" key="1">
    <citation type="submission" date="2021-01" db="EMBL/GenBank/DDBJ databases">
        <authorList>
            <person name="Eckstrom K.M.E."/>
        </authorList>
    </citation>
    <scope>NUCLEOTIDE SEQUENCE</scope>
    <source>
        <strain evidence="3">UVCC 0001</strain>
    </source>
</reference>
<dbReference type="EMBL" id="JASFZW010000001">
    <property type="protein sequence ID" value="KAK2080602.1"/>
    <property type="molecule type" value="Genomic_DNA"/>
</dbReference>
<protein>
    <submittedName>
        <fullName evidence="3">Uncharacterized protein</fullName>
    </submittedName>
</protein>
<gene>
    <name evidence="3" type="ORF">QBZ16_000456</name>
</gene>